<comment type="caution">
    <text evidence="1">The sequence shown here is derived from an EMBL/GenBank/DDBJ whole genome shotgun (WGS) entry which is preliminary data.</text>
</comment>
<evidence type="ECO:0000313" key="1">
    <source>
        <dbReference type="EMBL" id="KAG0710023.1"/>
    </source>
</evidence>
<proteinExistence type="predicted"/>
<name>A0A8J4XMS9_CHIOP</name>
<gene>
    <name evidence="1" type="ORF">GWK47_023664</name>
</gene>
<evidence type="ECO:0000313" key="2">
    <source>
        <dbReference type="Proteomes" id="UP000770661"/>
    </source>
</evidence>
<reference evidence="1" key="1">
    <citation type="submission" date="2020-07" db="EMBL/GenBank/DDBJ databases">
        <title>The High-quality genome of the commercially important snow crab, Chionoecetes opilio.</title>
        <authorList>
            <person name="Jeong J.-H."/>
            <person name="Ryu S."/>
        </authorList>
    </citation>
    <scope>NUCLEOTIDE SEQUENCE</scope>
    <source>
        <strain evidence="1">MADBK_172401_WGS</strain>
        <tissue evidence="1">Digestive gland</tissue>
    </source>
</reference>
<organism evidence="1 2">
    <name type="scientific">Chionoecetes opilio</name>
    <name type="common">Atlantic snow crab</name>
    <name type="synonym">Cancer opilio</name>
    <dbReference type="NCBI Taxonomy" id="41210"/>
    <lineage>
        <taxon>Eukaryota</taxon>
        <taxon>Metazoa</taxon>
        <taxon>Ecdysozoa</taxon>
        <taxon>Arthropoda</taxon>
        <taxon>Crustacea</taxon>
        <taxon>Multicrustacea</taxon>
        <taxon>Malacostraca</taxon>
        <taxon>Eumalacostraca</taxon>
        <taxon>Eucarida</taxon>
        <taxon>Decapoda</taxon>
        <taxon>Pleocyemata</taxon>
        <taxon>Brachyura</taxon>
        <taxon>Eubrachyura</taxon>
        <taxon>Majoidea</taxon>
        <taxon>Majidae</taxon>
        <taxon>Chionoecetes</taxon>
    </lineage>
</organism>
<dbReference type="Proteomes" id="UP000770661">
    <property type="component" value="Unassembled WGS sequence"/>
</dbReference>
<accession>A0A8J4XMS9</accession>
<keyword evidence="2" id="KW-1185">Reference proteome</keyword>
<protein>
    <submittedName>
        <fullName evidence="1">Uncharacterized protein</fullName>
    </submittedName>
</protein>
<sequence length="158" mass="16735">MTLLTTGAGRGGEGGALCSVDTHDDAIFKLVPLRSDHEEWNSADWRSVMAGSGLGKGALLLVLAPWAQAPPPSPTYRRSLQHPKSQPHPLTCFACSGETIGGSSVLLACGVTSGPARTYSAAPWCHKLTRSESTDICVEPLLTLNLSNWSIRGRLVLV</sequence>
<dbReference type="AlphaFoldDB" id="A0A8J4XMS9"/>
<dbReference type="EMBL" id="JACEEZ010024581">
    <property type="protein sequence ID" value="KAG0710023.1"/>
    <property type="molecule type" value="Genomic_DNA"/>
</dbReference>